<dbReference type="Gene3D" id="3.50.50.60">
    <property type="entry name" value="FAD/NAD(P)-binding domain"/>
    <property type="match status" value="1"/>
</dbReference>
<dbReference type="SUPFAM" id="SSF51905">
    <property type="entry name" value="FAD/NAD(P)-binding domain"/>
    <property type="match status" value="1"/>
</dbReference>
<comment type="caution">
    <text evidence="1">The sequence shown here is derived from an EMBL/GenBank/DDBJ whole genome shotgun (WGS) entry which is preliminary data.</text>
</comment>
<accession>A0ABW3T204</accession>
<evidence type="ECO:0000313" key="2">
    <source>
        <dbReference type="Proteomes" id="UP001597216"/>
    </source>
</evidence>
<protein>
    <submittedName>
        <fullName evidence="1">NAD(P)-binding protein</fullName>
    </submittedName>
</protein>
<reference evidence="2" key="1">
    <citation type="journal article" date="2019" name="Int. J. Syst. Evol. Microbiol.">
        <title>The Global Catalogue of Microorganisms (GCM) 10K type strain sequencing project: providing services to taxonomists for standard genome sequencing and annotation.</title>
        <authorList>
            <consortium name="The Broad Institute Genomics Platform"/>
            <consortium name="The Broad Institute Genome Sequencing Center for Infectious Disease"/>
            <person name="Wu L."/>
            <person name="Ma J."/>
        </authorList>
    </citation>
    <scope>NUCLEOTIDE SEQUENCE [LARGE SCALE GENOMIC DNA]</scope>
    <source>
        <strain evidence="2">CCUG 55074</strain>
    </source>
</reference>
<keyword evidence="2" id="KW-1185">Reference proteome</keyword>
<gene>
    <name evidence="1" type="ORF">ACFQ27_06660</name>
</gene>
<evidence type="ECO:0000313" key="1">
    <source>
        <dbReference type="EMBL" id="MFD1190256.1"/>
    </source>
</evidence>
<organism evidence="1 2">
    <name type="scientific">Phenylobacterium conjunctum</name>
    <dbReference type="NCBI Taxonomy" id="1298959"/>
    <lineage>
        <taxon>Bacteria</taxon>
        <taxon>Pseudomonadati</taxon>
        <taxon>Pseudomonadota</taxon>
        <taxon>Alphaproteobacteria</taxon>
        <taxon>Caulobacterales</taxon>
        <taxon>Caulobacteraceae</taxon>
        <taxon>Phenylobacterium</taxon>
    </lineage>
</organism>
<dbReference type="Proteomes" id="UP001597216">
    <property type="component" value="Unassembled WGS sequence"/>
</dbReference>
<dbReference type="RefSeq" id="WP_377353056.1">
    <property type="nucleotide sequence ID" value="NZ_JBHTLQ010000011.1"/>
</dbReference>
<name>A0ABW3T204_9CAUL</name>
<dbReference type="EMBL" id="JBHTLQ010000011">
    <property type="protein sequence ID" value="MFD1190256.1"/>
    <property type="molecule type" value="Genomic_DNA"/>
</dbReference>
<sequence>MGQHVHVGGPKLPKVRIIGGGLTGVLAAFQAHELGVRDIELHDRFDQLGGQAVPRQDHGLELRERDLTFGSAADPVRRLLESHGVPFEDIENRKGAVTACNGDLTYTRDFNGPALRTRDLGLSPLAGDSLADRIRAYPTDIAQALSRICQWRLGAWLDEVHADTAAAIGVSRVFPVGPEIVEIAGLKRADTNHDALYGIPAPLWGRLQSLGASTPKDGLGPFFMRLRQALVRLGVTLTAPSFVSPHAALAGRGADEVVVWAADPRPLFKPFDLEAPKPEAHSLVTYILKVRYAGHPPLEVRNFTAQGAVTRLRLYETRGQVLLAAECLTETRDTDLRREIHRLMAGFGGAGLSLGETLAIRMEPRWDILSLDAARKLTHLRKALTRSEGAAFVAPRWEEQDVAARHAALTLDLAQALQVSAPAVLAA</sequence>
<proteinExistence type="predicted"/>
<dbReference type="InterPro" id="IPR036188">
    <property type="entry name" value="FAD/NAD-bd_sf"/>
</dbReference>